<evidence type="ECO:0000313" key="1">
    <source>
        <dbReference type="EMBL" id="MBE0357886.1"/>
    </source>
</evidence>
<comment type="caution">
    <text evidence="1">The sequence shown here is derived from an EMBL/GenBank/DDBJ whole genome shotgun (WGS) entry which is preliminary data.</text>
</comment>
<dbReference type="InterPro" id="IPR007139">
    <property type="entry name" value="DUF349"/>
</dbReference>
<sequence>MIFKHLFTPKWKHPKQQVRLDAIEKLDIERDATILNTLALEDSSAEIRRKALQKVNDLPLWWKAYKQDQALKDIAELQISNAVLNSESTLAPQIKNEYIERFAPVKTLEKLAFAEKELLVRVKLLKRLANPKLVEKAFKEGSEELQTQLVELVITHQLIKQLVKHAKGGAKAALNTHIENERLAIEMPLQVESATRVILAKLNALREKTDFALVNPQASDLIAQWQALELKWLSDERVKLLDEKYTSITTKLDAHIEQLKALHDKEQQQLALQQRQLLALATLEALSDEIENALQLGLETPEQIQQDWLDAKVAQAKQAISETELANNTQSKLAVSKLEKLFTQVTKLPELTTAIKEYKLAFAALCEIKPAEGLAQYDETLTAFNRGFKAARNHLNILDGALQSTFKTQLSAHKKQFLAPMNELIKPLEKNQSQAKRKVRDVKRLIEEGRFNVAFGVFKGFEELFNTLTEQYQQPLVNIKADLEAQLANAKDWQKYAAAPKREALLEEVSALVSEECTDPQQRAEQVKVLRKRWNELGRLDTDEEKQQGVQFDEKIELLFAPCRSYFAEQEVQREASKAQRENIISDMHALHLQATSEDNFDWKQYESQYNRLNKAWRSIGKVDPKTYRTLNDSYKNEQQQVLALLNAFHKSNAALKNELVEKAQQLSQSDDLAAACQELKQMQQQWQTIGFAGLKAENALWQKFRQFNDETFTKRSSEFEQQKLEQNESDKQAAAELTELEAALSDVNQRAQLHDLETKVKGYAQFRSLSPKVTKLLAAIEDKLALLISKSEQANLDALITALENNEALPSQYQAPLKTALNTEQLITRMEILANVSSTDKSLRMAEQVAMLDDKHRGEHADLNYYLKQLLALSAGSVEPDTLTRLKATLAA</sequence>
<proteinExistence type="predicted"/>
<dbReference type="Pfam" id="PF03993">
    <property type="entry name" value="DUF349"/>
    <property type="match status" value="2"/>
</dbReference>
<gene>
    <name evidence="1" type="ORF">PALI_a3199</name>
</gene>
<keyword evidence="2" id="KW-1185">Reference proteome</keyword>
<protein>
    <recommendedName>
        <fullName evidence="3">DUF349 domain-containing protein</fullName>
    </recommendedName>
</protein>
<dbReference type="Proteomes" id="UP000648482">
    <property type="component" value="Unassembled WGS sequence"/>
</dbReference>
<evidence type="ECO:0008006" key="3">
    <source>
        <dbReference type="Google" id="ProtNLM"/>
    </source>
</evidence>
<reference evidence="1 2" key="1">
    <citation type="submission" date="2015-06" db="EMBL/GenBank/DDBJ databases">
        <title>Genome sequence of Pseudoalteromonas aliena.</title>
        <authorList>
            <person name="Xie B.-B."/>
            <person name="Rong J.-C."/>
            <person name="Qin Q.-L."/>
            <person name="Zhang Y.-Z."/>
        </authorList>
    </citation>
    <scope>NUCLEOTIDE SEQUENCE [LARGE SCALE GENOMIC DNA]</scope>
    <source>
        <strain evidence="1 2">SW19</strain>
    </source>
</reference>
<evidence type="ECO:0000313" key="2">
    <source>
        <dbReference type="Proteomes" id="UP000648482"/>
    </source>
</evidence>
<organism evidence="1 2">
    <name type="scientific">Pseudoalteromonas aliena SW19</name>
    <dbReference type="NCBI Taxonomy" id="1314866"/>
    <lineage>
        <taxon>Bacteria</taxon>
        <taxon>Pseudomonadati</taxon>
        <taxon>Pseudomonadota</taxon>
        <taxon>Gammaproteobacteria</taxon>
        <taxon>Alteromonadales</taxon>
        <taxon>Pseudoalteromonadaceae</taxon>
        <taxon>Pseudoalteromonas</taxon>
    </lineage>
</organism>
<name>A0ABR9DU59_9GAMM</name>
<dbReference type="RefSeq" id="WP_193154486.1">
    <property type="nucleotide sequence ID" value="NZ_AQGU01000018.1"/>
</dbReference>
<accession>A0ABR9DU59</accession>
<dbReference type="EMBL" id="AQGU01000018">
    <property type="protein sequence ID" value="MBE0357886.1"/>
    <property type="molecule type" value="Genomic_DNA"/>
</dbReference>